<keyword evidence="2" id="KW-1185">Reference proteome</keyword>
<sequence>MTCPKKKNDDVWEDTSPFFLSVTHQGGGVATLTQILVGSVFFGRANWEEIAAANINKTVSGGVGLLNSLNSYFVYADSYAMRRIAER</sequence>
<dbReference type="Proteomes" id="UP000184514">
    <property type="component" value="Unassembled WGS sequence"/>
</dbReference>
<dbReference type="STRING" id="696762.PFRI_01140"/>
<dbReference type="AlphaFoldDB" id="A0A1L9P278"/>
<reference evidence="1 2" key="1">
    <citation type="submission" date="2016-10" db="EMBL/GenBank/DDBJ databases">
        <title>Genome sequence of Planktotalea frisia SH6-1.</title>
        <authorList>
            <person name="Poehlein A."/>
            <person name="Bakenhus I."/>
            <person name="Voget S."/>
            <person name="Brinkhoff T."/>
            <person name="Simon M."/>
        </authorList>
    </citation>
    <scope>NUCLEOTIDE SEQUENCE [LARGE SCALE GENOMIC DNA]</scope>
    <source>
        <strain evidence="1 2">SH6-1</strain>
    </source>
</reference>
<accession>A0A1L9P278</accession>
<protein>
    <submittedName>
        <fullName evidence="1">Uncharacterized protein</fullName>
    </submittedName>
</protein>
<proteinExistence type="predicted"/>
<evidence type="ECO:0000313" key="1">
    <source>
        <dbReference type="EMBL" id="OJI95602.1"/>
    </source>
</evidence>
<name>A0A1L9P278_9RHOB</name>
<evidence type="ECO:0000313" key="2">
    <source>
        <dbReference type="Proteomes" id="UP000184514"/>
    </source>
</evidence>
<organism evidence="1 2">
    <name type="scientific">Planktotalea frisia</name>
    <dbReference type="NCBI Taxonomy" id="696762"/>
    <lineage>
        <taxon>Bacteria</taxon>
        <taxon>Pseudomonadati</taxon>
        <taxon>Pseudomonadota</taxon>
        <taxon>Alphaproteobacteria</taxon>
        <taxon>Rhodobacterales</taxon>
        <taxon>Paracoccaceae</taxon>
        <taxon>Planktotalea</taxon>
    </lineage>
</organism>
<comment type="caution">
    <text evidence="1">The sequence shown here is derived from an EMBL/GenBank/DDBJ whole genome shotgun (WGS) entry which is preliminary data.</text>
</comment>
<dbReference type="EMBL" id="MLCB01000010">
    <property type="protein sequence ID" value="OJI95602.1"/>
    <property type="molecule type" value="Genomic_DNA"/>
</dbReference>
<gene>
    <name evidence="1" type="ORF">PFRI_01140</name>
</gene>